<organism evidence="2 3">
    <name type="scientific">Streptomyces solicavernae</name>
    <dbReference type="NCBI Taxonomy" id="3043614"/>
    <lineage>
        <taxon>Bacteria</taxon>
        <taxon>Bacillati</taxon>
        <taxon>Actinomycetota</taxon>
        <taxon>Actinomycetes</taxon>
        <taxon>Kitasatosporales</taxon>
        <taxon>Streptomycetaceae</taxon>
        <taxon>Streptomyces</taxon>
    </lineage>
</organism>
<name>A0ABT6S0E2_9ACTN</name>
<dbReference type="PANTHER" id="PTHR23150">
    <property type="entry name" value="SULFATASE MODIFYING FACTOR 1, 2"/>
    <property type="match status" value="1"/>
</dbReference>
<feature type="domain" description="HTH cro/C1-type" evidence="1">
    <location>
        <begin position="12"/>
        <end position="44"/>
    </location>
</feature>
<dbReference type="SUPFAM" id="SSF47413">
    <property type="entry name" value="lambda repressor-like DNA-binding domains"/>
    <property type="match status" value="1"/>
</dbReference>
<dbReference type="SUPFAM" id="SSF56436">
    <property type="entry name" value="C-type lectin-like"/>
    <property type="match status" value="1"/>
</dbReference>
<evidence type="ECO:0000259" key="1">
    <source>
        <dbReference type="PROSITE" id="PS50943"/>
    </source>
</evidence>
<reference evidence="2 3" key="1">
    <citation type="submission" date="2023-05" db="EMBL/GenBank/DDBJ databases">
        <title>Draft genome sequence of Streptomyces sp. B-S-A8 isolated from a cave soil in Thailand.</title>
        <authorList>
            <person name="Chamroensaksri N."/>
            <person name="Muangham S."/>
        </authorList>
    </citation>
    <scope>NUCLEOTIDE SEQUENCE [LARGE SCALE GENOMIC DNA]</scope>
    <source>
        <strain evidence="2 3">B-S-A8</strain>
    </source>
</reference>
<gene>
    <name evidence="2" type="ORF">QIS99_28740</name>
</gene>
<dbReference type="InterPro" id="IPR016187">
    <property type="entry name" value="CTDL_fold"/>
</dbReference>
<protein>
    <submittedName>
        <fullName evidence="2">SUMF1/EgtB/PvdO family nonheme iron enzyme</fullName>
    </submittedName>
</protein>
<dbReference type="InterPro" id="IPR010982">
    <property type="entry name" value="Lambda_DNA-bd_dom_sf"/>
</dbReference>
<sequence>MPLVTNWTGKEVRALRTAARMSAAALAERIGVSERAVTKWETENVQSVRMENQAALDTLLAQANADVQGRFVGLLTSEPNIPPQQIVEQPVFSGKYVRHPKDGKPMACVAAGIYLSGEDGEPEFVDEFYIDAHPVTNADYARFVVATGHHPPKHWPEGSPLRELYDHPVVEVSWLDASAYADWAGKRLPSASEWEKAARGTAGKTFPWGEQPTPAKCNVRETGIESTTPVSKYHSGASPYGVYDMVGNVWEWLRTPADRKTGTYQLKGSAFSSFLFQGAPSSYNEAADFMQDDDTGFRCTAAPEQLDEAA</sequence>
<dbReference type="InterPro" id="IPR051043">
    <property type="entry name" value="Sulfatase_Mod_Factor_Kinase"/>
</dbReference>
<dbReference type="RefSeq" id="WP_282516627.1">
    <property type="nucleotide sequence ID" value="NZ_JASCIR010000040.1"/>
</dbReference>
<accession>A0ABT6S0E2</accession>
<dbReference type="Proteomes" id="UP001224661">
    <property type="component" value="Unassembled WGS sequence"/>
</dbReference>
<dbReference type="InterPro" id="IPR042095">
    <property type="entry name" value="SUMF_sf"/>
</dbReference>
<dbReference type="PANTHER" id="PTHR23150:SF19">
    <property type="entry name" value="FORMYLGLYCINE-GENERATING ENZYME"/>
    <property type="match status" value="1"/>
</dbReference>
<dbReference type="PROSITE" id="PS50943">
    <property type="entry name" value="HTH_CROC1"/>
    <property type="match status" value="1"/>
</dbReference>
<evidence type="ECO:0000313" key="2">
    <source>
        <dbReference type="EMBL" id="MDI3390148.1"/>
    </source>
</evidence>
<dbReference type="Gene3D" id="3.90.1580.10">
    <property type="entry name" value="paralog of FGE (formylglycine-generating enzyme)"/>
    <property type="match status" value="1"/>
</dbReference>
<dbReference type="InterPro" id="IPR005532">
    <property type="entry name" value="SUMF_dom"/>
</dbReference>
<comment type="caution">
    <text evidence="2">The sequence shown here is derived from an EMBL/GenBank/DDBJ whole genome shotgun (WGS) entry which is preliminary data.</text>
</comment>
<dbReference type="EMBL" id="JASCIR010000040">
    <property type="protein sequence ID" value="MDI3390148.1"/>
    <property type="molecule type" value="Genomic_DNA"/>
</dbReference>
<dbReference type="InterPro" id="IPR001387">
    <property type="entry name" value="Cro/C1-type_HTH"/>
</dbReference>
<dbReference type="Pfam" id="PF03781">
    <property type="entry name" value="FGE-sulfatase"/>
    <property type="match status" value="1"/>
</dbReference>
<evidence type="ECO:0000313" key="3">
    <source>
        <dbReference type="Proteomes" id="UP001224661"/>
    </source>
</evidence>
<dbReference type="Gene3D" id="1.10.260.40">
    <property type="entry name" value="lambda repressor-like DNA-binding domains"/>
    <property type="match status" value="1"/>
</dbReference>
<proteinExistence type="predicted"/>
<keyword evidence="3" id="KW-1185">Reference proteome</keyword>